<dbReference type="PIRSF" id="PIRSF001221">
    <property type="entry name" value="Amidase_fungi"/>
    <property type="match status" value="1"/>
</dbReference>
<reference evidence="2 3" key="1">
    <citation type="submission" date="2020-03" db="EMBL/GenBank/DDBJ databases">
        <title>Cyclobacterium plantarum sp. nov., a marine bacterium isolated from a coastal-marine wetland.</title>
        <authorList>
            <person name="Sanchez-Porro C."/>
            <person name="Ventosa A."/>
            <person name="Amoozegar M."/>
        </authorList>
    </citation>
    <scope>NUCLEOTIDE SEQUENCE [LARGE SCALE GENOMIC DNA]</scope>
    <source>
        <strain evidence="2 3">GBPx2</strain>
    </source>
</reference>
<dbReference type="InterPro" id="IPR036928">
    <property type="entry name" value="AS_sf"/>
</dbReference>
<accession>A0ABX0HAK3</accession>
<feature type="domain" description="Amidase" evidence="1">
    <location>
        <begin position="80"/>
        <end position="506"/>
    </location>
</feature>
<evidence type="ECO:0000259" key="1">
    <source>
        <dbReference type="Pfam" id="PF01425"/>
    </source>
</evidence>
<evidence type="ECO:0000313" key="2">
    <source>
        <dbReference type="EMBL" id="NHE57020.1"/>
    </source>
</evidence>
<protein>
    <submittedName>
        <fullName evidence="2">Amidase</fullName>
    </submittedName>
</protein>
<dbReference type="Pfam" id="PF01425">
    <property type="entry name" value="Amidase"/>
    <property type="match status" value="1"/>
</dbReference>
<dbReference type="Gene3D" id="3.90.1300.10">
    <property type="entry name" value="Amidase signature (AS) domain"/>
    <property type="match status" value="1"/>
</dbReference>
<gene>
    <name evidence="2" type="ORF">G9Q97_09365</name>
</gene>
<sequence length="527" mass="56830">MKKNILKQAGSIQSRRKFLSLIGAGSATAMTFSTSNLTAASLKPSSTQYLASKDKTDDLIYMSAVKLSEMIRTKKVSSVELTQAYIDRIEDVNYHLNAVVMQCFDRAMDEAKAADAALKKKQLMGPLHGVPMTLKDSFEAEGVISTGGTLGRIDYVGKKDATVLARMRNNGAILIGKTNTPEFTLAGGGMRGVRTTGNIIYGLSKNPYDLTRGTSGSSGGAGSIVAAGGSGFDIGTDWGGSVRLPSSTNGIAGLKPTSVRCPRTGHIVDYGGVFDSWQQPGPMARRVEDLIMLTPLMSGPDGMDAAVVPMPWPDPALIDIKKLKVAFYPSNLIADTAEETQNTIRQAAKWMEEAGAEVNEDMPLEIFTELGEIRRELVAGDGWAFLKRAGDLHGSKTLSESIQNRLDNGNPISADRYSELLTLQDKNRSRMLQWFQKYDVILCPTTATPAEEIDQGIGSEWTSSKPGASYCGPYNTTGWPVTVVRADSNGALPVGVQCVAHPWREDVSLAVAQYLESRSGGWRKPMI</sequence>
<comment type="caution">
    <text evidence="2">The sequence shown here is derived from an EMBL/GenBank/DDBJ whole genome shotgun (WGS) entry which is preliminary data.</text>
</comment>
<dbReference type="PANTHER" id="PTHR43372">
    <property type="entry name" value="FATTY-ACID AMIDE HYDROLASE"/>
    <property type="match status" value="1"/>
</dbReference>
<evidence type="ECO:0000313" key="3">
    <source>
        <dbReference type="Proteomes" id="UP000649799"/>
    </source>
</evidence>
<organism evidence="2 3">
    <name type="scientific">Cyclobacterium plantarum</name>
    <dbReference type="NCBI Taxonomy" id="2716263"/>
    <lineage>
        <taxon>Bacteria</taxon>
        <taxon>Pseudomonadati</taxon>
        <taxon>Bacteroidota</taxon>
        <taxon>Cytophagia</taxon>
        <taxon>Cytophagales</taxon>
        <taxon>Cyclobacteriaceae</taxon>
        <taxon>Cyclobacterium</taxon>
    </lineage>
</organism>
<dbReference type="InterPro" id="IPR052739">
    <property type="entry name" value="FAAH2"/>
</dbReference>
<dbReference type="InterPro" id="IPR023631">
    <property type="entry name" value="Amidase_dom"/>
</dbReference>
<dbReference type="Proteomes" id="UP000649799">
    <property type="component" value="Unassembled WGS sequence"/>
</dbReference>
<name>A0ABX0HAK3_9BACT</name>
<dbReference type="EMBL" id="JAANYN010000003">
    <property type="protein sequence ID" value="NHE57020.1"/>
    <property type="molecule type" value="Genomic_DNA"/>
</dbReference>
<keyword evidence="3" id="KW-1185">Reference proteome</keyword>
<dbReference type="PANTHER" id="PTHR43372:SF4">
    <property type="entry name" value="FATTY-ACID AMIDE HYDROLASE 2"/>
    <property type="match status" value="1"/>
</dbReference>
<proteinExistence type="predicted"/>
<dbReference type="RefSeq" id="WP_166146045.1">
    <property type="nucleotide sequence ID" value="NZ_JAANYN010000003.1"/>
</dbReference>
<dbReference type="SUPFAM" id="SSF75304">
    <property type="entry name" value="Amidase signature (AS) enzymes"/>
    <property type="match status" value="1"/>
</dbReference>